<evidence type="ECO:0000256" key="1">
    <source>
        <dbReference type="PROSITE-ProRule" id="PRU00723"/>
    </source>
</evidence>
<keyword evidence="1" id="KW-0479">Metal-binding</keyword>
<evidence type="ECO:0000313" key="3">
    <source>
        <dbReference type="EMBL" id="KAL0098579.1"/>
    </source>
</evidence>
<reference evidence="3 4" key="1">
    <citation type="submission" date="2023-03" db="EMBL/GenBank/DDBJ databases">
        <title>High recombination rates correlate with genetic variation in Cardiocondyla obscurior ants.</title>
        <authorList>
            <person name="Errbii M."/>
        </authorList>
    </citation>
    <scope>NUCLEOTIDE SEQUENCE [LARGE SCALE GENOMIC DNA]</scope>
    <source>
        <strain evidence="3">Alpha-2009</strain>
        <tissue evidence="3">Whole body</tissue>
    </source>
</reference>
<evidence type="ECO:0000259" key="2">
    <source>
        <dbReference type="PROSITE" id="PS50103"/>
    </source>
</evidence>
<dbReference type="Gene3D" id="4.10.1000.10">
    <property type="entry name" value="Zinc finger, CCCH-type"/>
    <property type="match status" value="1"/>
</dbReference>
<gene>
    <name evidence="3" type="ORF">PUN28_020535</name>
</gene>
<accession>A0AAW2E8I1</accession>
<name>A0AAW2E8I1_9HYME</name>
<keyword evidence="4" id="KW-1185">Reference proteome</keyword>
<feature type="domain" description="C3H1-type" evidence="2">
    <location>
        <begin position="7"/>
        <end position="33"/>
    </location>
</feature>
<comment type="caution">
    <text evidence="3">The sequence shown here is derived from an EMBL/GenBank/DDBJ whole genome shotgun (WGS) entry which is preliminary data.</text>
</comment>
<keyword evidence="1" id="KW-0862">Zinc</keyword>
<dbReference type="GO" id="GO:0008270">
    <property type="term" value="F:zinc ion binding"/>
    <property type="evidence" value="ECO:0007669"/>
    <property type="project" value="UniProtKB-KW"/>
</dbReference>
<sequence>MSYFGQQPKQQMCVNFKKGCCNNPICKFVHNYRYCFKYQNTKCTIAKCRYLHVTSVAQAHYETTGVVTDQLRYEIGVLYKIRTFVETIRMVNVRVKIVSAGISGTKTC</sequence>
<dbReference type="AlphaFoldDB" id="A0AAW2E8I1"/>
<proteinExistence type="predicted"/>
<keyword evidence="1" id="KW-0863">Zinc-finger</keyword>
<feature type="zinc finger region" description="C3H1-type" evidence="1">
    <location>
        <begin position="7"/>
        <end position="33"/>
    </location>
</feature>
<dbReference type="EMBL" id="JADYXP020000048">
    <property type="protein sequence ID" value="KAL0098579.1"/>
    <property type="molecule type" value="Genomic_DNA"/>
</dbReference>
<dbReference type="InterPro" id="IPR000571">
    <property type="entry name" value="Znf_CCCH"/>
</dbReference>
<evidence type="ECO:0000313" key="4">
    <source>
        <dbReference type="Proteomes" id="UP001430953"/>
    </source>
</evidence>
<organism evidence="3 4">
    <name type="scientific">Cardiocondyla obscurior</name>
    <dbReference type="NCBI Taxonomy" id="286306"/>
    <lineage>
        <taxon>Eukaryota</taxon>
        <taxon>Metazoa</taxon>
        <taxon>Ecdysozoa</taxon>
        <taxon>Arthropoda</taxon>
        <taxon>Hexapoda</taxon>
        <taxon>Insecta</taxon>
        <taxon>Pterygota</taxon>
        <taxon>Neoptera</taxon>
        <taxon>Endopterygota</taxon>
        <taxon>Hymenoptera</taxon>
        <taxon>Apocrita</taxon>
        <taxon>Aculeata</taxon>
        <taxon>Formicoidea</taxon>
        <taxon>Formicidae</taxon>
        <taxon>Myrmicinae</taxon>
        <taxon>Cardiocondyla</taxon>
    </lineage>
</organism>
<dbReference type="PROSITE" id="PS50103">
    <property type="entry name" value="ZF_C3H1"/>
    <property type="match status" value="1"/>
</dbReference>
<dbReference type="Proteomes" id="UP001430953">
    <property type="component" value="Unassembled WGS sequence"/>
</dbReference>
<protein>
    <recommendedName>
        <fullName evidence="2">C3H1-type domain-containing protein</fullName>
    </recommendedName>
</protein>